<feature type="compositionally biased region" description="Basic and acidic residues" evidence="1">
    <location>
        <begin position="169"/>
        <end position="178"/>
    </location>
</feature>
<evidence type="ECO:0000313" key="2">
    <source>
        <dbReference type="EMBL" id="KAE9005274.1"/>
    </source>
</evidence>
<protein>
    <submittedName>
        <fullName evidence="2">Uncharacterized protein</fullName>
    </submittedName>
</protein>
<evidence type="ECO:0000256" key="1">
    <source>
        <dbReference type="SAM" id="MobiDB-lite"/>
    </source>
</evidence>
<feature type="compositionally biased region" description="Polar residues" evidence="1">
    <location>
        <begin position="1"/>
        <end position="17"/>
    </location>
</feature>
<feature type="compositionally biased region" description="Acidic residues" evidence="1">
    <location>
        <begin position="36"/>
        <end position="45"/>
    </location>
</feature>
<comment type="caution">
    <text evidence="2">The sequence shown here is derived from an EMBL/GenBank/DDBJ whole genome shotgun (WGS) entry which is preliminary data.</text>
</comment>
<dbReference type="AlphaFoldDB" id="A0A6A3KNZ5"/>
<reference evidence="2 3" key="1">
    <citation type="submission" date="2018-09" db="EMBL/GenBank/DDBJ databases">
        <title>Genomic investigation of the strawberry pathogen Phytophthora fragariae indicates pathogenicity is determined by transcriptional variation in three key races.</title>
        <authorList>
            <person name="Adams T.M."/>
            <person name="Armitage A.D."/>
            <person name="Sobczyk M.K."/>
            <person name="Bates H.J."/>
            <person name="Dunwell J.M."/>
            <person name="Nellist C.F."/>
            <person name="Harrison R.J."/>
        </authorList>
    </citation>
    <scope>NUCLEOTIDE SEQUENCE [LARGE SCALE GENOMIC DNA]</scope>
    <source>
        <strain evidence="2 3">SCRP245</strain>
    </source>
</reference>
<name>A0A6A3KNZ5_9STRA</name>
<sequence>MASQTPSTPTGSLSTQEEVGAVFTTAVSSPGLSAQDDSEDSDDDNPVLLTAEQYSELRVERVGPGHQHLAANTDLADSDDDNPVMLTPDQFSELGGERVGPGHQQQATNTDGLKQFLSLQYIAIHRKLRSLDDLVNSQADLIRVQTATIKEQANTIADIQEEVSLLRQGSDRRHEQSAHSKRSRSRSPDTRRSRSRRGAFDGQVDLGFQMQSSPLGSLHQQQPVLLSPWQYQKLQAPWQLRYSSTAPTHPVTDEHLAQLLINFQPSNHTIARRVIRDVLAKFGKSKNKFAKCKT</sequence>
<gene>
    <name evidence="2" type="ORF">PF011_g12115</name>
</gene>
<proteinExistence type="predicted"/>
<feature type="region of interest" description="Disordered" evidence="1">
    <location>
        <begin position="167"/>
        <end position="203"/>
    </location>
</feature>
<dbReference type="Proteomes" id="UP000460718">
    <property type="component" value="Unassembled WGS sequence"/>
</dbReference>
<organism evidence="2 3">
    <name type="scientific">Phytophthora fragariae</name>
    <dbReference type="NCBI Taxonomy" id="53985"/>
    <lineage>
        <taxon>Eukaryota</taxon>
        <taxon>Sar</taxon>
        <taxon>Stramenopiles</taxon>
        <taxon>Oomycota</taxon>
        <taxon>Peronosporomycetes</taxon>
        <taxon>Peronosporales</taxon>
        <taxon>Peronosporaceae</taxon>
        <taxon>Phytophthora</taxon>
    </lineage>
</organism>
<dbReference type="EMBL" id="QXFW01000692">
    <property type="protein sequence ID" value="KAE9005274.1"/>
    <property type="molecule type" value="Genomic_DNA"/>
</dbReference>
<feature type="region of interest" description="Disordered" evidence="1">
    <location>
        <begin position="1"/>
        <end position="46"/>
    </location>
</feature>
<evidence type="ECO:0000313" key="3">
    <source>
        <dbReference type="Proteomes" id="UP000460718"/>
    </source>
</evidence>
<accession>A0A6A3KNZ5</accession>